<evidence type="ECO:0008006" key="3">
    <source>
        <dbReference type="Google" id="ProtNLM"/>
    </source>
</evidence>
<organism evidence="1 2">
    <name type="scientific">Bacillus rhizoplanae</name>
    <dbReference type="NCBI Taxonomy" id="2880966"/>
    <lineage>
        <taxon>Bacteria</taxon>
        <taxon>Bacillati</taxon>
        <taxon>Bacillota</taxon>
        <taxon>Bacilli</taxon>
        <taxon>Bacillales</taxon>
        <taxon>Bacillaceae</taxon>
        <taxon>Bacillus</taxon>
    </lineage>
</organism>
<sequence>MKDDYLENKLKRIKEIGLEQYKIERMDKEIASPVRKRGGGTTVDLWERWINK</sequence>
<gene>
    <name evidence="1" type="ORF">BACCIP111899_04050</name>
</gene>
<dbReference type="RefSeq" id="WP_230576751.1">
    <property type="nucleotide sequence ID" value="NZ_CAKJTI010000040.1"/>
</dbReference>
<protein>
    <recommendedName>
        <fullName evidence="3">Fur-regulated basic protein FbpA</fullName>
    </recommendedName>
</protein>
<dbReference type="Proteomes" id="UP000789423">
    <property type="component" value="Unassembled WGS sequence"/>
</dbReference>
<evidence type="ECO:0000313" key="1">
    <source>
        <dbReference type="EMBL" id="CAG9614817.1"/>
    </source>
</evidence>
<dbReference type="EMBL" id="CAKJTI010000040">
    <property type="protein sequence ID" value="CAG9614817.1"/>
    <property type="molecule type" value="Genomic_DNA"/>
</dbReference>
<name>A0ABM8YG53_9BACI</name>
<keyword evidence="2" id="KW-1185">Reference proteome</keyword>
<proteinExistence type="predicted"/>
<accession>A0ABM8YG53</accession>
<reference evidence="1 2" key="1">
    <citation type="submission" date="2021-10" db="EMBL/GenBank/DDBJ databases">
        <authorList>
            <person name="Criscuolo A."/>
        </authorList>
    </citation>
    <scope>NUCLEOTIDE SEQUENCE [LARGE SCALE GENOMIC DNA]</scope>
    <source>
        <strain evidence="2">CIP 111899</strain>
    </source>
</reference>
<evidence type="ECO:0000313" key="2">
    <source>
        <dbReference type="Proteomes" id="UP000789423"/>
    </source>
</evidence>
<comment type="caution">
    <text evidence="1">The sequence shown here is derived from an EMBL/GenBank/DDBJ whole genome shotgun (WGS) entry which is preliminary data.</text>
</comment>